<reference evidence="7 8" key="1">
    <citation type="journal article" date="2012" name="J. Bacteriol.">
        <title>Draft Genome Sequences for Two Metal-Reducing Pelosinus fermentans Strains Isolated from a Cr(VI)-Contaminated Site and for Type Strain R7.</title>
        <authorList>
            <person name="Brown S.D."/>
            <person name="Podar M."/>
            <person name="Klingeman D.M."/>
            <person name="Johnson C.M."/>
            <person name="Yang Z.K."/>
            <person name="Utturkar S.M."/>
            <person name="Land M.L."/>
            <person name="Mosher J.J."/>
            <person name="Hurt R.A.Jr."/>
            <person name="Phelps T.J."/>
            <person name="Palumbo A.V."/>
            <person name="Arkin A.P."/>
            <person name="Hazen T.C."/>
            <person name="Elias D.A."/>
        </authorList>
    </citation>
    <scope>NUCLEOTIDE SEQUENCE [LARGE SCALE GENOMIC DNA]</scope>
    <source>
        <strain evidence="7 8">B4</strain>
    </source>
</reference>
<dbReference type="FunFam" id="2.40.50.1070:FF:000003">
    <property type="entry name" value="23S rRNA (Uracil-5-)-methyltransferase RumA"/>
    <property type="match status" value="1"/>
</dbReference>
<proteinExistence type="inferred from homology"/>
<accession>I8RIN9</accession>
<dbReference type="Gene3D" id="2.40.50.1070">
    <property type="match status" value="1"/>
</dbReference>
<evidence type="ECO:0000313" key="7">
    <source>
        <dbReference type="EMBL" id="EIW19778.1"/>
    </source>
</evidence>
<gene>
    <name evidence="7" type="ORF">FB4_0029</name>
</gene>
<dbReference type="GO" id="GO:0070041">
    <property type="term" value="F:rRNA (uridine-C5-)-methyltransferase activity"/>
    <property type="evidence" value="ECO:0007669"/>
    <property type="project" value="UniProtKB-ARBA"/>
</dbReference>
<dbReference type="PATRIC" id="fig|1149862.3.peg.929"/>
<dbReference type="GO" id="GO:0070475">
    <property type="term" value="P:rRNA base methylation"/>
    <property type="evidence" value="ECO:0007669"/>
    <property type="project" value="TreeGrafter"/>
</dbReference>
<dbReference type="InterPro" id="IPR002792">
    <property type="entry name" value="TRAM_dom"/>
</dbReference>
<feature type="active site" evidence="5">
    <location>
        <position position="414"/>
    </location>
</feature>
<feature type="binding site" evidence="4">
    <location>
        <position position="318"/>
    </location>
    <ligand>
        <name>S-adenosyl-L-methionine</name>
        <dbReference type="ChEBI" id="CHEBI:59789"/>
    </ligand>
</feature>
<dbReference type="PROSITE" id="PS01230">
    <property type="entry name" value="TRMA_1"/>
    <property type="match status" value="1"/>
</dbReference>
<feature type="domain" description="TRAM" evidence="6">
    <location>
        <begin position="7"/>
        <end position="65"/>
    </location>
</feature>
<dbReference type="InterPro" id="IPR012340">
    <property type="entry name" value="NA-bd_OB-fold"/>
</dbReference>
<evidence type="ECO:0000256" key="4">
    <source>
        <dbReference type="PROSITE-ProRule" id="PRU01024"/>
    </source>
</evidence>
<feature type="binding site" evidence="4">
    <location>
        <position position="339"/>
    </location>
    <ligand>
        <name>S-adenosyl-L-methionine</name>
        <dbReference type="ChEBI" id="CHEBI:59789"/>
    </ligand>
</feature>
<dbReference type="RefSeq" id="WP_007931754.1">
    <property type="nucleotide sequence ID" value="NZ_AKVJ01000011.1"/>
</dbReference>
<dbReference type="Gene3D" id="3.40.50.150">
    <property type="entry name" value="Vaccinia Virus protein VP39"/>
    <property type="match status" value="1"/>
</dbReference>
<dbReference type="InterPro" id="IPR030390">
    <property type="entry name" value="MeTrfase_TrmA_AS"/>
</dbReference>
<sequence length="460" mass="51091">MVKEEKPIVRNNTYTLDIVSLGHSGEGVGKYEGFTVFVPHGLPGEQVEVTITEVKKSYAKGKLKAILKPIAARCQPRCSIYYDCGGCQLQHVAYNEQLILKRQTVIDAVTRIGKINDVIIHPTIGAENSWYYRNKMQFPIGTVNGKVAVGCFAQGTHNIINTEHCYIQHEANNQVAQALQEIVTELGISTYDERTGQGTMRHVLGRVGTATDEVMVVLVTATSELPHKDRIIAHLRQRVPKLVSVIQNINSNKTNVILGNRTITLWGENYITDTLGEFTFHISARSFFQVNTKQAEVLYNKAVEYAGLSGEETVIDAYCGTGTITLFLARHAKKVYGIEIVAPAIRDAQHNAQMNQVSNVEFIVGDAVDSMPKMFKEGIRPQVIVVDPPRAGCDKLVLETFAAMEAKRIVYVSCNPSSLARDLAILEELGYKAQEIQPIDMFSHTYHVECVARLVRKDSL</sequence>
<dbReference type="PANTHER" id="PTHR11061">
    <property type="entry name" value="RNA M5U METHYLTRANSFERASE"/>
    <property type="match status" value="1"/>
</dbReference>
<dbReference type="Gene3D" id="2.40.50.140">
    <property type="entry name" value="Nucleic acid-binding proteins"/>
    <property type="match status" value="1"/>
</dbReference>
<dbReference type="NCBIfam" id="TIGR00479">
    <property type="entry name" value="rumA"/>
    <property type="match status" value="1"/>
</dbReference>
<protein>
    <submittedName>
        <fullName evidence="7">RNA methyltransferase, TrmA family</fullName>
    </submittedName>
</protein>
<comment type="similarity">
    <text evidence="4">Belongs to the class I-like SAM-binding methyltransferase superfamily. RNA M5U methyltransferase family.</text>
</comment>
<dbReference type="AlphaFoldDB" id="I8RIN9"/>
<dbReference type="PROSITE" id="PS51687">
    <property type="entry name" value="SAM_MT_RNA_M5U"/>
    <property type="match status" value="1"/>
</dbReference>
<dbReference type="Pfam" id="PF01938">
    <property type="entry name" value="TRAM"/>
    <property type="match status" value="1"/>
</dbReference>
<name>I8RIN9_9FIRM</name>
<evidence type="ECO:0000256" key="5">
    <source>
        <dbReference type="PROSITE-ProRule" id="PRU10015"/>
    </source>
</evidence>
<dbReference type="Proteomes" id="UP000004324">
    <property type="component" value="Unassembled WGS sequence"/>
</dbReference>
<organism evidence="7 8">
    <name type="scientific">Pelosinus fermentans B4</name>
    <dbReference type="NCBI Taxonomy" id="1149862"/>
    <lineage>
        <taxon>Bacteria</taxon>
        <taxon>Bacillati</taxon>
        <taxon>Bacillota</taxon>
        <taxon>Negativicutes</taxon>
        <taxon>Selenomonadales</taxon>
        <taxon>Sporomusaceae</taxon>
        <taxon>Pelosinus</taxon>
    </lineage>
</organism>
<dbReference type="SUPFAM" id="SSF50249">
    <property type="entry name" value="Nucleic acid-binding proteins"/>
    <property type="match status" value="1"/>
</dbReference>
<evidence type="ECO:0000313" key="8">
    <source>
        <dbReference type="Proteomes" id="UP000004324"/>
    </source>
</evidence>
<dbReference type="PROSITE" id="PS50926">
    <property type="entry name" value="TRAM"/>
    <property type="match status" value="1"/>
</dbReference>
<evidence type="ECO:0000256" key="2">
    <source>
        <dbReference type="ARBA" id="ARBA00022679"/>
    </source>
</evidence>
<dbReference type="PANTHER" id="PTHR11061:SF30">
    <property type="entry name" value="TRNA (URACIL(54)-C(5))-METHYLTRANSFERASE"/>
    <property type="match status" value="1"/>
</dbReference>
<dbReference type="EMBL" id="AKVJ01000011">
    <property type="protein sequence ID" value="EIW19778.1"/>
    <property type="molecule type" value="Genomic_DNA"/>
</dbReference>
<keyword evidence="8" id="KW-1185">Reference proteome</keyword>
<feature type="active site" description="Nucleophile" evidence="4">
    <location>
        <position position="414"/>
    </location>
</feature>
<keyword evidence="1 4" id="KW-0489">Methyltransferase</keyword>
<keyword evidence="2 4" id="KW-0808">Transferase</keyword>
<evidence type="ECO:0000256" key="3">
    <source>
        <dbReference type="ARBA" id="ARBA00022691"/>
    </source>
</evidence>
<comment type="caution">
    <text evidence="7">The sequence shown here is derived from an EMBL/GenBank/DDBJ whole genome shotgun (WGS) entry which is preliminary data.</text>
</comment>
<dbReference type="FunFam" id="2.40.50.140:FF:000097">
    <property type="entry name" value="23S rRNA (uracil(1939)-C(5))-methyltransferase RlmD"/>
    <property type="match status" value="1"/>
</dbReference>
<dbReference type="CDD" id="cd02440">
    <property type="entry name" value="AdoMet_MTases"/>
    <property type="match status" value="1"/>
</dbReference>
<dbReference type="Pfam" id="PF05958">
    <property type="entry name" value="tRNA_U5-meth_tr"/>
    <property type="match status" value="1"/>
</dbReference>
<dbReference type="OrthoDB" id="9804590at2"/>
<dbReference type="InterPro" id="IPR010280">
    <property type="entry name" value="U5_MeTrfase_fam"/>
</dbReference>
<keyword evidence="3 4" id="KW-0949">S-adenosyl-L-methionine</keyword>
<feature type="binding site" evidence="4">
    <location>
        <position position="289"/>
    </location>
    <ligand>
        <name>S-adenosyl-L-methionine</name>
        <dbReference type="ChEBI" id="CHEBI:59789"/>
    </ligand>
</feature>
<evidence type="ECO:0000259" key="6">
    <source>
        <dbReference type="PROSITE" id="PS50926"/>
    </source>
</evidence>
<dbReference type="FunFam" id="3.40.50.150:FF:000009">
    <property type="entry name" value="23S rRNA (Uracil(1939)-C(5))-methyltransferase RlmD"/>
    <property type="match status" value="1"/>
</dbReference>
<feature type="binding site" evidence="4">
    <location>
        <position position="387"/>
    </location>
    <ligand>
        <name>S-adenosyl-L-methionine</name>
        <dbReference type="ChEBI" id="CHEBI:59789"/>
    </ligand>
</feature>
<dbReference type="InterPro" id="IPR029063">
    <property type="entry name" value="SAM-dependent_MTases_sf"/>
</dbReference>
<evidence type="ECO:0000256" key="1">
    <source>
        <dbReference type="ARBA" id="ARBA00022603"/>
    </source>
</evidence>
<dbReference type="SUPFAM" id="SSF53335">
    <property type="entry name" value="S-adenosyl-L-methionine-dependent methyltransferases"/>
    <property type="match status" value="1"/>
</dbReference>